<evidence type="ECO:0000313" key="4">
    <source>
        <dbReference type="Proteomes" id="UP000834106"/>
    </source>
</evidence>
<accession>A0AAD1Z9V3</accession>
<name>A0AAD1Z9V3_9LAMI</name>
<dbReference type="PANTHER" id="PTHR22835:SF476">
    <property type="entry name" value="OS06G0160200 PROTEIN"/>
    <property type="match status" value="1"/>
</dbReference>
<evidence type="ECO:0000256" key="2">
    <source>
        <dbReference type="ARBA" id="ARBA00023180"/>
    </source>
</evidence>
<dbReference type="GO" id="GO:0016788">
    <property type="term" value="F:hydrolase activity, acting on ester bonds"/>
    <property type="evidence" value="ECO:0007669"/>
    <property type="project" value="InterPro"/>
</dbReference>
<keyword evidence="4" id="KW-1185">Reference proteome</keyword>
<evidence type="ECO:0000313" key="3">
    <source>
        <dbReference type="EMBL" id="CAI9764868.1"/>
    </source>
</evidence>
<dbReference type="Pfam" id="PF00657">
    <property type="entry name" value="Lipase_GDSL"/>
    <property type="match status" value="1"/>
</dbReference>
<dbReference type="InterPro" id="IPR001087">
    <property type="entry name" value="GDSL"/>
</dbReference>
<gene>
    <name evidence="3" type="ORF">FPE_LOCUS12298</name>
</gene>
<evidence type="ECO:0008006" key="5">
    <source>
        <dbReference type="Google" id="ProtNLM"/>
    </source>
</evidence>
<reference evidence="3" key="1">
    <citation type="submission" date="2023-05" db="EMBL/GenBank/DDBJ databases">
        <authorList>
            <person name="Huff M."/>
        </authorList>
    </citation>
    <scope>NUCLEOTIDE SEQUENCE</scope>
</reference>
<dbReference type="EMBL" id="OU503042">
    <property type="protein sequence ID" value="CAI9764868.1"/>
    <property type="molecule type" value="Genomic_DNA"/>
</dbReference>
<comment type="similarity">
    <text evidence="1">Belongs to the 'GDSL' lipolytic enzyme family.</text>
</comment>
<dbReference type="InterPro" id="IPR036514">
    <property type="entry name" value="SGNH_hydro_sf"/>
</dbReference>
<sequence>MIDPFPDLVLPSLPIDQAISMDWYKDVYASAPLSTNSNQADTLPSGIQMVELRKPSPMVNSHPNIMDSDDTLRRCSAQPNEAFKAKVDEYRGQDSFPSSDIFGNELYTINIGQNDITGYLGSTGPDKVKQNAPQVISQITSTIKKLYWLGERIFLVINLALVGCYSRFLDEQSNSLDLDESGGKISYKNANPKSHGMQHGITARCGQGGGAYNFNPQVFCSSSKEINGKTVTATAYSDPQPIG</sequence>
<proteinExistence type="inferred from homology"/>
<dbReference type="Gene3D" id="3.40.50.1110">
    <property type="entry name" value="SGNH hydrolase"/>
    <property type="match status" value="1"/>
</dbReference>
<evidence type="ECO:0000256" key="1">
    <source>
        <dbReference type="ARBA" id="ARBA00008668"/>
    </source>
</evidence>
<organism evidence="3 4">
    <name type="scientific">Fraxinus pennsylvanica</name>
    <dbReference type="NCBI Taxonomy" id="56036"/>
    <lineage>
        <taxon>Eukaryota</taxon>
        <taxon>Viridiplantae</taxon>
        <taxon>Streptophyta</taxon>
        <taxon>Embryophyta</taxon>
        <taxon>Tracheophyta</taxon>
        <taxon>Spermatophyta</taxon>
        <taxon>Magnoliopsida</taxon>
        <taxon>eudicotyledons</taxon>
        <taxon>Gunneridae</taxon>
        <taxon>Pentapetalae</taxon>
        <taxon>asterids</taxon>
        <taxon>lamiids</taxon>
        <taxon>Lamiales</taxon>
        <taxon>Oleaceae</taxon>
        <taxon>Oleeae</taxon>
        <taxon>Fraxinus</taxon>
    </lineage>
</organism>
<dbReference type="AlphaFoldDB" id="A0AAD1Z9V3"/>
<keyword evidence="2" id="KW-0325">Glycoprotein</keyword>
<protein>
    <recommendedName>
        <fullName evidence="5">GDSL esterase/lipase</fullName>
    </recommendedName>
</protein>
<dbReference type="Proteomes" id="UP000834106">
    <property type="component" value="Chromosome 7"/>
</dbReference>
<dbReference type="PANTHER" id="PTHR22835">
    <property type="entry name" value="ZINC FINGER FYVE DOMAIN CONTAINING PROTEIN"/>
    <property type="match status" value="1"/>
</dbReference>